<dbReference type="Gene3D" id="1.25.40.10">
    <property type="entry name" value="Tetratricopeptide repeat domain"/>
    <property type="match status" value="1"/>
</dbReference>
<accession>A0ABW0R0W1</accession>
<dbReference type="EMBL" id="JBHSNC010000045">
    <property type="protein sequence ID" value="MFC5530721.1"/>
    <property type="molecule type" value="Genomic_DNA"/>
</dbReference>
<dbReference type="InterPro" id="IPR036388">
    <property type="entry name" value="WH-like_DNA-bd_sf"/>
</dbReference>
<dbReference type="InterPro" id="IPR051677">
    <property type="entry name" value="AfsR-DnrI-RedD_regulator"/>
</dbReference>
<evidence type="ECO:0000256" key="1">
    <source>
        <dbReference type="ARBA" id="ARBA00005820"/>
    </source>
</evidence>
<feature type="domain" description="Response regulatory" evidence="7">
    <location>
        <begin position="3"/>
        <end position="117"/>
    </location>
</feature>
<proteinExistence type="inferred from homology"/>
<dbReference type="InterPro" id="IPR016032">
    <property type="entry name" value="Sig_transdc_resp-reg_C-effctor"/>
</dbReference>
<evidence type="ECO:0000313" key="8">
    <source>
        <dbReference type="EMBL" id="MFC5530721.1"/>
    </source>
</evidence>
<dbReference type="Pfam" id="PF00072">
    <property type="entry name" value="Response_reg"/>
    <property type="match status" value="1"/>
</dbReference>
<dbReference type="PROSITE" id="PS50110">
    <property type="entry name" value="RESPONSE_REGULATORY"/>
    <property type="match status" value="1"/>
</dbReference>
<dbReference type="SMART" id="SM00448">
    <property type="entry name" value="REC"/>
    <property type="match status" value="1"/>
</dbReference>
<keyword evidence="6" id="KW-0597">Phosphoprotein</keyword>
<evidence type="ECO:0000313" key="9">
    <source>
        <dbReference type="Proteomes" id="UP001596108"/>
    </source>
</evidence>
<dbReference type="InterPro" id="IPR005158">
    <property type="entry name" value="BTAD"/>
</dbReference>
<feature type="modified residue" description="4-aspartylphosphate" evidence="6">
    <location>
        <position position="54"/>
    </location>
</feature>
<dbReference type="InterPro" id="IPR011006">
    <property type="entry name" value="CheY-like_superfamily"/>
</dbReference>
<name>A0ABW0R0W1_9BACL</name>
<dbReference type="InterPro" id="IPR001789">
    <property type="entry name" value="Sig_transdc_resp-reg_receiver"/>
</dbReference>
<keyword evidence="5" id="KW-0804">Transcription</keyword>
<comment type="caution">
    <text evidence="8">The sequence shown here is derived from an EMBL/GenBank/DDBJ whole genome shotgun (WGS) entry which is preliminary data.</text>
</comment>
<dbReference type="PANTHER" id="PTHR35807:SF1">
    <property type="entry name" value="TRANSCRIPTIONAL REGULATOR REDD"/>
    <property type="match status" value="1"/>
</dbReference>
<protein>
    <submittedName>
        <fullName evidence="8">Response regulator</fullName>
    </submittedName>
</protein>
<dbReference type="SUPFAM" id="SSF46894">
    <property type="entry name" value="C-terminal effector domain of the bipartite response regulators"/>
    <property type="match status" value="1"/>
</dbReference>
<dbReference type="RefSeq" id="WP_378112662.1">
    <property type="nucleotide sequence ID" value="NZ_JBHSNC010000045.1"/>
</dbReference>
<sequence>MLRVMIVEDERPILGLMELLVGRHPMLEAVGAYTSPLIALERFGELKPDAVFLDVEMPRLGGIELAEKLKAMDEEVQIVFTTAYPNYAVEAFRVSAVDYLLKPVTPDALERVAARLAKNQALRSAIRSAPVPGERAPVRCLGTFETRGLDGQLMSWPTRKTEELFAYLIAYPDRLAGKWQLADLLWPEMDEERALHNVHNTVYRLKKALKEAGLAVDVTHTNEGYRMQTPKGFSDLERLRDVKGRLAAISDERDAAEATEAFGSYAGELFGGKDYPWSVGVAAEAASHHGALARMLAAWHREQGGGLDAAKEVLRAYLGLAPLDEEMNAALLRLYADGGEAGMFRRHYEGYSKLLADELGIAPAAELRELAARLSL</sequence>
<dbReference type="Gene3D" id="3.40.50.2300">
    <property type="match status" value="1"/>
</dbReference>
<reference evidence="9" key="1">
    <citation type="journal article" date="2019" name="Int. J. Syst. Evol. Microbiol.">
        <title>The Global Catalogue of Microorganisms (GCM) 10K type strain sequencing project: providing services to taxonomists for standard genome sequencing and annotation.</title>
        <authorList>
            <consortium name="The Broad Institute Genomics Platform"/>
            <consortium name="The Broad Institute Genome Sequencing Center for Infectious Disease"/>
            <person name="Wu L."/>
            <person name="Ma J."/>
        </authorList>
    </citation>
    <scope>NUCLEOTIDE SEQUENCE [LARGE SCALE GENOMIC DNA]</scope>
    <source>
        <strain evidence="9">CGMCC 1.18578</strain>
    </source>
</reference>
<dbReference type="InterPro" id="IPR011990">
    <property type="entry name" value="TPR-like_helical_dom_sf"/>
</dbReference>
<gene>
    <name evidence="8" type="ORF">ACFPQ4_14895</name>
</gene>
<evidence type="ECO:0000259" key="7">
    <source>
        <dbReference type="PROSITE" id="PS50110"/>
    </source>
</evidence>
<keyword evidence="3" id="KW-0805">Transcription regulation</keyword>
<evidence type="ECO:0000256" key="6">
    <source>
        <dbReference type="PROSITE-ProRule" id="PRU00169"/>
    </source>
</evidence>
<dbReference type="SUPFAM" id="SSF52172">
    <property type="entry name" value="CheY-like"/>
    <property type="match status" value="1"/>
</dbReference>
<keyword evidence="2" id="KW-0902">Two-component regulatory system</keyword>
<evidence type="ECO:0000256" key="4">
    <source>
        <dbReference type="ARBA" id="ARBA00023125"/>
    </source>
</evidence>
<dbReference type="Proteomes" id="UP001596108">
    <property type="component" value="Unassembled WGS sequence"/>
</dbReference>
<dbReference type="Pfam" id="PF03704">
    <property type="entry name" value="BTAD"/>
    <property type="match status" value="1"/>
</dbReference>
<keyword evidence="9" id="KW-1185">Reference proteome</keyword>
<dbReference type="PANTHER" id="PTHR35807">
    <property type="entry name" value="TRANSCRIPTIONAL REGULATOR REDD-RELATED"/>
    <property type="match status" value="1"/>
</dbReference>
<keyword evidence="4" id="KW-0238">DNA-binding</keyword>
<evidence type="ECO:0000256" key="2">
    <source>
        <dbReference type="ARBA" id="ARBA00023012"/>
    </source>
</evidence>
<dbReference type="SMART" id="SM01043">
    <property type="entry name" value="BTAD"/>
    <property type="match status" value="1"/>
</dbReference>
<dbReference type="Gene3D" id="1.10.10.10">
    <property type="entry name" value="Winged helix-like DNA-binding domain superfamily/Winged helix DNA-binding domain"/>
    <property type="match status" value="1"/>
</dbReference>
<evidence type="ECO:0000256" key="3">
    <source>
        <dbReference type="ARBA" id="ARBA00023015"/>
    </source>
</evidence>
<dbReference type="SMART" id="SM00862">
    <property type="entry name" value="Trans_reg_C"/>
    <property type="match status" value="1"/>
</dbReference>
<evidence type="ECO:0000256" key="5">
    <source>
        <dbReference type="ARBA" id="ARBA00023163"/>
    </source>
</evidence>
<organism evidence="8 9">
    <name type="scientific">Cohnella yongneupensis</name>
    <dbReference type="NCBI Taxonomy" id="425006"/>
    <lineage>
        <taxon>Bacteria</taxon>
        <taxon>Bacillati</taxon>
        <taxon>Bacillota</taxon>
        <taxon>Bacilli</taxon>
        <taxon>Bacillales</taxon>
        <taxon>Paenibacillaceae</taxon>
        <taxon>Cohnella</taxon>
    </lineage>
</organism>
<dbReference type="InterPro" id="IPR001867">
    <property type="entry name" value="OmpR/PhoB-type_DNA-bd"/>
</dbReference>
<comment type="similarity">
    <text evidence="1">Belongs to the AfsR/DnrI/RedD regulatory family.</text>
</comment>
<dbReference type="SUPFAM" id="SSF48452">
    <property type="entry name" value="TPR-like"/>
    <property type="match status" value="1"/>
</dbReference>